<dbReference type="PANTHER" id="PTHR43814">
    <property type="entry name" value="ARGININOSUCCINATE LYASE"/>
    <property type="match status" value="1"/>
</dbReference>
<evidence type="ECO:0000256" key="4">
    <source>
        <dbReference type="ARBA" id="ARBA00012338"/>
    </source>
</evidence>
<dbReference type="Proteomes" id="UP001274830">
    <property type="component" value="Unassembled WGS sequence"/>
</dbReference>
<dbReference type="InterPro" id="IPR022761">
    <property type="entry name" value="Fumarate_lyase_N"/>
</dbReference>
<dbReference type="Gene3D" id="1.10.275.10">
    <property type="entry name" value="Fumarase/aspartase (N-terminal domain)"/>
    <property type="match status" value="1"/>
</dbReference>
<dbReference type="PRINTS" id="PR00149">
    <property type="entry name" value="FUMRATELYASE"/>
</dbReference>
<evidence type="ECO:0000256" key="3">
    <source>
        <dbReference type="ARBA" id="ARBA00010755"/>
    </source>
</evidence>
<dbReference type="InterPro" id="IPR024083">
    <property type="entry name" value="Fumarase/histidase_N"/>
</dbReference>
<accession>A0AAE0WGG9</accession>
<dbReference type="GeneID" id="89962047"/>
<dbReference type="PANTHER" id="PTHR43814:SF1">
    <property type="entry name" value="ARGININOSUCCINATE LYASE"/>
    <property type="match status" value="1"/>
</dbReference>
<dbReference type="InterPro" id="IPR020557">
    <property type="entry name" value="Fumarate_lyase_CS"/>
</dbReference>
<dbReference type="SUPFAM" id="SSF48557">
    <property type="entry name" value="L-aspartase-like"/>
    <property type="match status" value="1"/>
</dbReference>
<dbReference type="CDD" id="cd01359">
    <property type="entry name" value="Argininosuccinate_lyase"/>
    <property type="match status" value="1"/>
</dbReference>
<evidence type="ECO:0000256" key="2">
    <source>
        <dbReference type="ARBA" id="ARBA00004941"/>
    </source>
</evidence>
<comment type="similarity">
    <text evidence="3">Belongs to the lyase 1 family. Argininosuccinate lyase subfamily.</text>
</comment>
<dbReference type="GO" id="GO:0005829">
    <property type="term" value="C:cytosol"/>
    <property type="evidence" value="ECO:0007669"/>
    <property type="project" value="TreeGrafter"/>
</dbReference>
<dbReference type="InterPro" id="IPR029419">
    <property type="entry name" value="Arg_succ_lyase_C"/>
</dbReference>
<evidence type="ECO:0000313" key="9">
    <source>
        <dbReference type="Proteomes" id="UP001274830"/>
    </source>
</evidence>
<evidence type="ECO:0000256" key="1">
    <source>
        <dbReference type="ARBA" id="ARBA00000985"/>
    </source>
</evidence>
<dbReference type="Pfam" id="PF14698">
    <property type="entry name" value="ASL_C2"/>
    <property type="match status" value="1"/>
</dbReference>
<dbReference type="Gene3D" id="1.10.40.30">
    <property type="entry name" value="Fumarase/aspartase (C-terminal domain)"/>
    <property type="match status" value="1"/>
</dbReference>
<comment type="caution">
    <text evidence="8">The sequence shown here is derived from an EMBL/GenBank/DDBJ whole genome shotgun (WGS) entry which is preliminary data.</text>
</comment>
<keyword evidence="8" id="KW-0456">Lyase</keyword>
<protein>
    <recommendedName>
        <fullName evidence="4">argininosuccinate lyase</fullName>
        <ecNumber evidence="4">4.3.2.1</ecNumber>
    </recommendedName>
    <alternativeName>
        <fullName evidence="5">Arginosuccinase</fullName>
    </alternativeName>
</protein>
<dbReference type="EC" id="4.3.2.1" evidence="4"/>
<dbReference type="InterPro" id="IPR008948">
    <property type="entry name" value="L-Aspartase-like"/>
</dbReference>
<dbReference type="EMBL" id="JAUTXT010000055">
    <property type="protein sequence ID" value="KAK3670494.1"/>
    <property type="molecule type" value="Genomic_DNA"/>
</dbReference>
<evidence type="ECO:0000256" key="5">
    <source>
        <dbReference type="ARBA" id="ARBA00032749"/>
    </source>
</evidence>
<name>A0AAE0WGG9_9PEZI</name>
<dbReference type="FunFam" id="1.20.200.10:FF:000025">
    <property type="entry name" value="Argininosuccinate lyase chloroplastic"/>
    <property type="match status" value="1"/>
</dbReference>
<sequence length="467" mass="52509">MAPKESSTKLWGGRFTGSLDPIMTQYNESIYFDRIFYSQDIRGSIAYARANIKTGILTQHEFSEIERGLKAVYKEWESNTFEIKSGVDEDIHTANERRLGEIIGKEISGKLHTGRSRNDQVATDMRLWLKEQLDRLEGYLVDFLKVIAARAEKEIEALMPGYTHLQRAQPIRWSHWMLMYGSFFASDLQRLRELKVRVNKCPLGCGALAGNPFDIDREAMAEELGFDGLIMNSLAGVADRDFVVETMQWGSMLMMHMSRWAEDLIIYSSGEFHFVQLADAYSTGSSLMPQKKNPDSLELLRGKSGRVFGQMAGLMMSVKGIPSTYNKDLQESVEPMLDHVKTVGDSLQIATGVLSTLTIDTDAMLASLTPDMLATDLADYLVRKGVPFRETHHISGQVVALAEQKKKPMDQLSFEELQGVDRRFEKNIIEVFDYSKSVEMRSAKGGTSKKAVLEQIEAVKKALEGGV</sequence>
<gene>
    <name evidence="8" type="primary">ARG4</name>
    <name evidence="8" type="ORF">LTR78_009598</name>
</gene>
<proteinExistence type="inferred from homology"/>
<dbReference type="AlphaFoldDB" id="A0AAE0WGG9"/>
<dbReference type="GO" id="GO:0042450">
    <property type="term" value="P:L-arginine biosynthetic process via ornithine"/>
    <property type="evidence" value="ECO:0007669"/>
    <property type="project" value="InterPro"/>
</dbReference>
<dbReference type="PROSITE" id="PS00163">
    <property type="entry name" value="FUMARATE_LYASES"/>
    <property type="match status" value="1"/>
</dbReference>
<dbReference type="PRINTS" id="PR00145">
    <property type="entry name" value="ARGSUCLYASE"/>
</dbReference>
<keyword evidence="9" id="KW-1185">Reference proteome</keyword>
<dbReference type="Pfam" id="PF00206">
    <property type="entry name" value="Lyase_1"/>
    <property type="match status" value="1"/>
</dbReference>
<feature type="domain" description="Fumarate lyase N-terminal" evidence="6">
    <location>
        <begin position="13"/>
        <end position="309"/>
    </location>
</feature>
<dbReference type="FunFam" id="1.10.40.30:FF:000001">
    <property type="entry name" value="Argininosuccinate lyase"/>
    <property type="match status" value="1"/>
</dbReference>
<dbReference type="FunFam" id="1.10.275.10:FF:000002">
    <property type="entry name" value="Argininosuccinate lyase"/>
    <property type="match status" value="1"/>
</dbReference>
<feature type="domain" description="Argininosuccinate lyase C-terminal" evidence="7">
    <location>
        <begin position="372"/>
        <end position="439"/>
    </location>
</feature>
<evidence type="ECO:0000259" key="6">
    <source>
        <dbReference type="Pfam" id="PF00206"/>
    </source>
</evidence>
<dbReference type="InterPro" id="IPR000362">
    <property type="entry name" value="Fumarate_lyase_fam"/>
</dbReference>
<dbReference type="HAMAP" id="MF_00006">
    <property type="entry name" value="Arg_succ_lyase"/>
    <property type="match status" value="1"/>
</dbReference>
<evidence type="ECO:0000313" key="8">
    <source>
        <dbReference type="EMBL" id="KAK3670494.1"/>
    </source>
</evidence>
<reference evidence="8" key="1">
    <citation type="submission" date="2023-07" db="EMBL/GenBank/DDBJ databases">
        <title>Black Yeasts Isolated from many extreme environments.</title>
        <authorList>
            <person name="Coleine C."/>
            <person name="Stajich J.E."/>
            <person name="Selbmann L."/>
        </authorList>
    </citation>
    <scope>NUCLEOTIDE SEQUENCE</scope>
    <source>
        <strain evidence="8">CCFEE 5485</strain>
    </source>
</reference>
<dbReference type="InterPro" id="IPR009049">
    <property type="entry name" value="Argininosuccinate_lyase"/>
</dbReference>
<dbReference type="NCBIfam" id="TIGR00838">
    <property type="entry name" value="argH"/>
    <property type="match status" value="1"/>
</dbReference>
<evidence type="ECO:0000259" key="7">
    <source>
        <dbReference type="Pfam" id="PF14698"/>
    </source>
</evidence>
<dbReference type="GO" id="GO:0004056">
    <property type="term" value="F:argininosuccinate lyase activity"/>
    <property type="evidence" value="ECO:0007669"/>
    <property type="project" value="UniProtKB-EC"/>
</dbReference>
<comment type="catalytic activity">
    <reaction evidence="1">
        <text>2-(N(omega)-L-arginino)succinate = fumarate + L-arginine</text>
        <dbReference type="Rhea" id="RHEA:24020"/>
        <dbReference type="ChEBI" id="CHEBI:29806"/>
        <dbReference type="ChEBI" id="CHEBI:32682"/>
        <dbReference type="ChEBI" id="CHEBI:57472"/>
        <dbReference type="EC" id="4.3.2.1"/>
    </reaction>
</comment>
<dbReference type="RefSeq" id="XP_064694832.1">
    <property type="nucleotide sequence ID" value="XM_064837509.1"/>
</dbReference>
<organism evidence="8 9">
    <name type="scientific">Recurvomyces mirabilis</name>
    <dbReference type="NCBI Taxonomy" id="574656"/>
    <lineage>
        <taxon>Eukaryota</taxon>
        <taxon>Fungi</taxon>
        <taxon>Dikarya</taxon>
        <taxon>Ascomycota</taxon>
        <taxon>Pezizomycotina</taxon>
        <taxon>Dothideomycetes</taxon>
        <taxon>Dothideomycetidae</taxon>
        <taxon>Mycosphaerellales</taxon>
        <taxon>Teratosphaeriaceae</taxon>
        <taxon>Recurvomyces</taxon>
    </lineage>
</organism>
<dbReference type="Gene3D" id="1.20.200.10">
    <property type="entry name" value="Fumarase/aspartase (Central domain)"/>
    <property type="match status" value="1"/>
</dbReference>
<comment type="pathway">
    <text evidence="2">Amino-acid biosynthesis; L-arginine biosynthesis; L-arginine from L-ornithine and carbamoyl phosphate: step 3/3.</text>
</comment>